<feature type="region of interest" description="Disordered" evidence="1">
    <location>
        <begin position="258"/>
        <end position="320"/>
    </location>
</feature>
<feature type="compositionally biased region" description="Low complexity" evidence="1">
    <location>
        <begin position="263"/>
        <end position="283"/>
    </location>
</feature>
<feature type="compositionally biased region" description="Polar residues" evidence="1">
    <location>
        <begin position="485"/>
        <end position="509"/>
    </location>
</feature>
<dbReference type="KEGG" id="ffu:CLAFUR5_01042"/>
<accession>A0A9Q8L5R7</accession>
<feature type="compositionally biased region" description="Basic and acidic residues" evidence="1">
    <location>
        <begin position="475"/>
        <end position="484"/>
    </location>
</feature>
<dbReference type="EMBL" id="CP090163">
    <property type="protein sequence ID" value="UJO11307.1"/>
    <property type="molecule type" value="Genomic_DNA"/>
</dbReference>
<evidence type="ECO:0000313" key="2">
    <source>
        <dbReference type="EMBL" id="UJO11307.1"/>
    </source>
</evidence>
<feature type="region of interest" description="Disordered" evidence="1">
    <location>
        <begin position="346"/>
        <end position="393"/>
    </location>
</feature>
<keyword evidence="3" id="KW-1185">Reference proteome</keyword>
<reference evidence="2" key="1">
    <citation type="submission" date="2021-12" db="EMBL/GenBank/DDBJ databases">
        <authorList>
            <person name="Zaccaron A."/>
            <person name="Stergiopoulos I."/>
        </authorList>
    </citation>
    <scope>NUCLEOTIDE SEQUENCE</scope>
    <source>
        <strain evidence="2">Race5_Kim</strain>
    </source>
</reference>
<feature type="compositionally biased region" description="Polar residues" evidence="1">
    <location>
        <begin position="462"/>
        <end position="474"/>
    </location>
</feature>
<feature type="compositionally biased region" description="Polar residues" evidence="1">
    <location>
        <begin position="135"/>
        <end position="146"/>
    </location>
</feature>
<name>A0A9Q8L5R7_PASFU</name>
<feature type="compositionally biased region" description="Basic and acidic residues" evidence="1">
    <location>
        <begin position="634"/>
        <end position="649"/>
    </location>
</feature>
<feature type="region of interest" description="Disordered" evidence="1">
    <location>
        <begin position="185"/>
        <end position="226"/>
    </location>
</feature>
<feature type="region of interest" description="Disordered" evidence="1">
    <location>
        <begin position="613"/>
        <end position="672"/>
    </location>
</feature>
<reference evidence="2" key="2">
    <citation type="journal article" date="2022" name="Microb. Genom.">
        <title>A chromosome-scale genome assembly of the tomato pathogen Cladosporium fulvum reveals a compartmentalized genome architecture and the presence of a dispensable chromosome.</title>
        <authorList>
            <person name="Zaccaron A.Z."/>
            <person name="Chen L.H."/>
            <person name="Samaras A."/>
            <person name="Stergiopoulos I."/>
        </authorList>
    </citation>
    <scope>NUCLEOTIDE SEQUENCE</scope>
    <source>
        <strain evidence="2">Race5_Kim</strain>
    </source>
</reference>
<feature type="compositionally biased region" description="Polar residues" evidence="1">
    <location>
        <begin position="440"/>
        <end position="455"/>
    </location>
</feature>
<dbReference type="Proteomes" id="UP000756132">
    <property type="component" value="Chromosome 1"/>
</dbReference>
<feature type="region of interest" description="Disordered" evidence="1">
    <location>
        <begin position="424"/>
        <end position="540"/>
    </location>
</feature>
<organism evidence="2 3">
    <name type="scientific">Passalora fulva</name>
    <name type="common">Tomato leaf mold</name>
    <name type="synonym">Cladosporium fulvum</name>
    <dbReference type="NCBI Taxonomy" id="5499"/>
    <lineage>
        <taxon>Eukaryota</taxon>
        <taxon>Fungi</taxon>
        <taxon>Dikarya</taxon>
        <taxon>Ascomycota</taxon>
        <taxon>Pezizomycotina</taxon>
        <taxon>Dothideomycetes</taxon>
        <taxon>Dothideomycetidae</taxon>
        <taxon>Mycosphaerellales</taxon>
        <taxon>Mycosphaerellaceae</taxon>
        <taxon>Fulvia</taxon>
    </lineage>
</organism>
<dbReference type="OrthoDB" id="10657428at2759"/>
<dbReference type="GeneID" id="71980920"/>
<sequence length="892" mass="97793">MSAVLVRGQDPYAKGDLDRQEEIHRAIPKLHAPDSGYAEQPGIVQLSQASDLLEGEQYVERAHDQEGDRMGASLNRNLNQTLSGHREMTMHGWVRAGIRGASQSASLLAIMKSSVDRLGDSLEARLLDPSETKTSEPAAQAANTEVTRSDEDVLKDLGPEELRRRVVELQKDKRRLEQTVASLRNQLTVPSAQDPEMRENTQDLSSSGLGGIGAPQNERVSGARNDSKVIHAVNEMYRTTTHDNETQSLPLAFVNERTRALRSSSDSAKSTSSQGSGRSSPMGFRFDEASKDWKPTSSKSPASVSTMNVNSRRKSRDRSFDDVKASLVMIPIAKKGETVEQAIDRVSTLRPPKRPSIADLSNDQPSSMEGSTGLNRSAGGSLTPRTNEQCGPRLQVEQYDQKEENNSPTVRKTSIGHGRVAELLATSPTKPQLKVASVSVDPSHSDISPTDTTVVQHEPTPLISQQPPSVSSTTKDGDISHQQEESNNTATQDSPEPNTSQPRADSLQTMDMVRDEDKKKQTANLPVSEDTHLERQSRNPGFIQMAKDIGDSAASRSSSNDIQDRIQYHMARGDAARARKTQEKNNLAAATRSDRTAAQFAAAAAAERAAAEIARRSEISTPRPASPVLTTSHSNDKSKGKASIDETMPRMKITKRPSIAPDNRNQNEQVDMSDDPRIQNYAQNLPRVYGMHDVLNTPQYAQYPQPTTDPGEIERLIANFDENAVLETRRDRQTHASQAVPSRSNAPYDREQDLLWIEAQLQDRRAKQHKLQQDVEQHGGWIETSPFGTQVRLTEAGQREGGRLLEAEQQRKAKEKLEQEAAAAADFAAQLALLSDIKHRKSTPSECSHDSDVTAINGALSPQVAKDLHVAGSVAEARRVTSTAVSETKPKA</sequence>
<evidence type="ECO:0000256" key="1">
    <source>
        <dbReference type="SAM" id="MobiDB-lite"/>
    </source>
</evidence>
<feature type="compositionally biased region" description="Polar residues" evidence="1">
    <location>
        <begin position="295"/>
        <end position="310"/>
    </location>
</feature>
<protein>
    <submittedName>
        <fullName evidence="2">Uncharacterized protein</fullName>
    </submittedName>
</protein>
<gene>
    <name evidence="2" type="ORF">CLAFUR5_01042</name>
</gene>
<proteinExistence type="predicted"/>
<feature type="compositionally biased region" description="Polar residues" evidence="1">
    <location>
        <begin position="359"/>
        <end position="389"/>
    </location>
</feature>
<evidence type="ECO:0000313" key="3">
    <source>
        <dbReference type="Proteomes" id="UP000756132"/>
    </source>
</evidence>
<dbReference type="AlphaFoldDB" id="A0A9Q8L5R7"/>
<dbReference type="RefSeq" id="XP_047755673.1">
    <property type="nucleotide sequence ID" value="XM_047900190.1"/>
</dbReference>
<feature type="compositionally biased region" description="Basic and acidic residues" evidence="1">
    <location>
        <begin position="285"/>
        <end position="294"/>
    </location>
</feature>
<feature type="region of interest" description="Disordered" evidence="1">
    <location>
        <begin position="127"/>
        <end position="155"/>
    </location>
</feature>